<dbReference type="EMBL" id="CP001720">
    <property type="protein sequence ID" value="ACV64027.1"/>
    <property type="molecule type" value="Genomic_DNA"/>
</dbReference>
<evidence type="ECO:0000313" key="2">
    <source>
        <dbReference type="Proteomes" id="UP000002217"/>
    </source>
</evidence>
<sequence length="480" mass="54614">MRKAYDTFLLSEVSAGLAAKAGSFEPYRYECAHCGEEVRLSAVDSTSMVPHFRHRSGNSDVECEYYLGQYGAFSTDARSRKSKNERAEFYFDSNTKMFYLGLRFSEDEISAYEQLSTIFELRVASQAQPFYILRINGRNFSIDTQRLIPLDKFSCNYFLSNTLNGIKRKYEVFNNVANNAATFFKMQVGDGGYRAKLVRSSVLYTNIPYFIVFQSQSPHWSPVDVCLPSEIKVENTFEFETMGRKFIGKVLTITAKTAQIDSLLSSWGYQLEAAETLTLLWPPAILSEDISLINADAAYLYSTFELQAHGNINVHSEDITRITDGVSKVAVNPRIKVYKKNAELMLETCEQETDAYINLPVARRAEKNYRVTDDASFMFNRSGVLPLNKGVTVQMTPDSEVRHYTNGYLDGIVAPLEQITMSGESLLRDALIHYKRTETLNWDDFKSLYLSQTAFHYIETCEKTGLINSAAKYFIEEGRI</sequence>
<accession>C8W5M7</accession>
<name>C8W5M7_DESAS</name>
<dbReference type="HOGENOM" id="CLU_572179_0_0_9"/>
<organism evidence="1 2">
    <name type="scientific">Desulfofarcimen acetoxidans (strain ATCC 49208 / DSM 771 / KCTC 5769 / VKM B-1644 / 5575)</name>
    <name type="common">Desulfotomaculum acetoxidans</name>
    <dbReference type="NCBI Taxonomy" id="485916"/>
    <lineage>
        <taxon>Bacteria</taxon>
        <taxon>Bacillati</taxon>
        <taxon>Bacillota</taxon>
        <taxon>Clostridia</taxon>
        <taxon>Eubacteriales</taxon>
        <taxon>Peptococcaceae</taxon>
        <taxon>Desulfofarcimen</taxon>
    </lineage>
</organism>
<proteinExistence type="predicted"/>
<dbReference type="AlphaFoldDB" id="C8W5M7"/>
<dbReference type="RefSeq" id="WP_015758718.1">
    <property type="nucleotide sequence ID" value="NC_013216.1"/>
</dbReference>
<dbReference type="KEGG" id="dae:Dtox_3295"/>
<dbReference type="STRING" id="485916.Dtox_3295"/>
<evidence type="ECO:0000313" key="1">
    <source>
        <dbReference type="EMBL" id="ACV64027.1"/>
    </source>
</evidence>
<gene>
    <name evidence="1" type="ordered locus">Dtox_3295</name>
</gene>
<dbReference type="OrthoDB" id="3034109at2"/>
<dbReference type="Proteomes" id="UP000002217">
    <property type="component" value="Chromosome"/>
</dbReference>
<keyword evidence="2" id="KW-1185">Reference proteome</keyword>
<reference evidence="1 2" key="1">
    <citation type="journal article" date="2009" name="Stand. Genomic Sci.">
        <title>Complete genome sequence of Desulfotomaculum acetoxidans type strain (5575).</title>
        <authorList>
            <person name="Spring S."/>
            <person name="Lapidus A."/>
            <person name="Schroder M."/>
            <person name="Gleim D."/>
            <person name="Sims D."/>
            <person name="Meincke L."/>
            <person name="Glavina Del Rio T."/>
            <person name="Tice H."/>
            <person name="Copeland A."/>
            <person name="Cheng J.F."/>
            <person name="Lucas S."/>
            <person name="Chen F."/>
            <person name="Nolan M."/>
            <person name="Bruce D."/>
            <person name="Goodwin L."/>
            <person name="Pitluck S."/>
            <person name="Ivanova N."/>
            <person name="Mavromatis K."/>
            <person name="Mikhailova N."/>
            <person name="Pati A."/>
            <person name="Chen A."/>
            <person name="Palaniappan K."/>
            <person name="Land M."/>
            <person name="Hauser L."/>
            <person name="Chang Y.J."/>
            <person name="Jeffries C.D."/>
            <person name="Chain P."/>
            <person name="Saunders E."/>
            <person name="Brettin T."/>
            <person name="Detter J.C."/>
            <person name="Goker M."/>
            <person name="Bristow J."/>
            <person name="Eisen J.A."/>
            <person name="Markowitz V."/>
            <person name="Hugenholtz P."/>
            <person name="Kyrpides N.C."/>
            <person name="Klenk H.P."/>
            <person name="Han C."/>
        </authorList>
    </citation>
    <scope>NUCLEOTIDE SEQUENCE [LARGE SCALE GENOMIC DNA]</scope>
    <source>
        <strain evidence="2">ATCC 49208 / DSM 771 / VKM B-1644</strain>
    </source>
</reference>
<dbReference type="eggNOG" id="ENOG5033QDX">
    <property type="taxonomic scope" value="Bacteria"/>
</dbReference>
<protein>
    <submittedName>
        <fullName evidence="1">Uncharacterized protein</fullName>
    </submittedName>
</protein>